<dbReference type="EC" id="3.2.1.23" evidence="3 8"/>
<dbReference type="InterPro" id="IPR019801">
    <property type="entry name" value="Glyco_hydro_35_CS"/>
</dbReference>
<proteinExistence type="inferred from homology"/>
<dbReference type="InterPro" id="IPR031330">
    <property type="entry name" value="Gly_Hdrlase_35_cat"/>
</dbReference>
<dbReference type="EMBL" id="CABFNP030001199">
    <property type="protein sequence ID" value="CAI6092327.1"/>
    <property type="molecule type" value="Genomic_DNA"/>
</dbReference>
<evidence type="ECO:0000259" key="11">
    <source>
        <dbReference type="SMART" id="SM01029"/>
    </source>
</evidence>
<dbReference type="FunFam" id="3.20.20.80:FF:000040">
    <property type="entry name" value="Beta-galactosidase A"/>
    <property type="match status" value="1"/>
</dbReference>
<dbReference type="FunFam" id="2.60.120.260:FF:000065">
    <property type="entry name" value="Beta-galactosidase A"/>
    <property type="match status" value="1"/>
</dbReference>
<gene>
    <name evidence="12" type="ORF">CCHLO57077_00016626</name>
</gene>
<feature type="non-terminal residue" evidence="12">
    <location>
        <position position="1018"/>
    </location>
</feature>
<evidence type="ECO:0000256" key="6">
    <source>
        <dbReference type="ARBA" id="ARBA00023180"/>
    </source>
</evidence>
<feature type="chain" id="PRO_5041317238" description="Beta-galactosidase" evidence="10">
    <location>
        <begin position="20"/>
        <end position="1018"/>
    </location>
</feature>
<protein>
    <recommendedName>
        <fullName evidence="3 8">Beta-galactosidase</fullName>
        <ecNumber evidence="3 8">3.2.1.23</ecNumber>
    </recommendedName>
</protein>
<keyword evidence="6" id="KW-0325">Glycoprotein</keyword>
<accession>A0AA35Q5D9</accession>
<evidence type="ECO:0000256" key="9">
    <source>
        <dbReference type="RuleBase" id="RU003679"/>
    </source>
</evidence>
<evidence type="ECO:0000256" key="3">
    <source>
        <dbReference type="ARBA" id="ARBA00012756"/>
    </source>
</evidence>
<dbReference type="InterPro" id="IPR036833">
    <property type="entry name" value="BetaGal_dom3_sf"/>
</dbReference>
<evidence type="ECO:0000256" key="4">
    <source>
        <dbReference type="ARBA" id="ARBA00022729"/>
    </source>
</evidence>
<keyword evidence="4 10" id="KW-0732">Signal</keyword>
<evidence type="ECO:0000256" key="5">
    <source>
        <dbReference type="ARBA" id="ARBA00022801"/>
    </source>
</evidence>
<dbReference type="InterPro" id="IPR025300">
    <property type="entry name" value="BetaGal_jelly_roll_dom"/>
</dbReference>
<name>A0AA35Q5D9_9HYPO</name>
<feature type="signal peptide" evidence="10">
    <location>
        <begin position="1"/>
        <end position="19"/>
    </location>
</feature>
<dbReference type="SUPFAM" id="SSF51445">
    <property type="entry name" value="(Trans)glycosidases"/>
    <property type="match status" value="1"/>
</dbReference>
<evidence type="ECO:0000256" key="1">
    <source>
        <dbReference type="ARBA" id="ARBA00001412"/>
    </source>
</evidence>
<evidence type="ECO:0000256" key="8">
    <source>
        <dbReference type="RuleBase" id="RU000675"/>
    </source>
</evidence>
<organism evidence="12 13">
    <name type="scientific">Clonostachys chloroleuca</name>
    <dbReference type="NCBI Taxonomy" id="1926264"/>
    <lineage>
        <taxon>Eukaryota</taxon>
        <taxon>Fungi</taxon>
        <taxon>Dikarya</taxon>
        <taxon>Ascomycota</taxon>
        <taxon>Pezizomycotina</taxon>
        <taxon>Sordariomycetes</taxon>
        <taxon>Hypocreomycetidae</taxon>
        <taxon>Hypocreales</taxon>
        <taxon>Bionectriaceae</taxon>
        <taxon>Clonostachys</taxon>
    </lineage>
</organism>
<dbReference type="InterPro" id="IPR001944">
    <property type="entry name" value="Glycoside_Hdrlase_35"/>
</dbReference>
<comment type="similarity">
    <text evidence="2 9">Belongs to the glycosyl hydrolase 35 family.</text>
</comment>
<dbReference type="InterPro" id="IPR025972">
    <property type="entry name" value="BetaGal_dom3"/>
</dbReference>
<sequence length="1018" mass="112263">MIGLLRYASACVALCGVAGGVIPNRSIEVQTSDLVTWDQHSVIVRGERIMFYSGEIHPFRLPSPGSWIDVFQKIKAAGFTGVSFYLMWGLLEGEPGHVRTDGIFALQDFFRAASDTGLYLLARPGPYINAEVSGGGFPGWVQRVSGEIRSNNPNFTEIVKPYLSHVGRLISNAQITNGGPVILVQTENEYSICVNYTSPGAITACLQPSYMESIKSTLREVGITVPLISNDAAPLGNWAPGSGVGEVDVYGMDVYPLDWSSGCMDPGNWTRGHFSLENINYSLHETLSPSNPFSIPEAQAGAADFWYLIHLSTVANDIWFNWNRGGVGVDICAEMVNHKFVRVFNKFLYSIRVTVLNLYMMFGGTNWGNLGHPKGYTSYDVGAPISEDRLLGREKYYELKLQGYFLQSSPSYLTSVPESDAIGEYTNTNDVFVNRLKSQDTNYYIIRHHKYDSLVSKSYSLTISTKLGRFKIPQLGGSLSLDGRDSRILVSDYAIGNITLTYSSAEVLAWRTFSSKTVLLLYGGDRETHEFAFPRWLGCPALVEGPPVICQLTESLVIIQTVIGLERGILRFRCNLDVHLLERGDAYRYWVIDLPAPAPVGHFTSPSRLASPDLSVIVRGGYLIRSAKIDSASLYLSGDVNSTTEIELVGAPIIPRHVFFNGEAVQISTGKAGMTATVQYISPNISLPDLSELPWNRIDSLPEIRPHYDDEMWTICSKPSTNNTRPLATPTSLYAGDYGYHSGSLLYRGYFTSTGTESSLSILTQGGDGFGHSVWLNSTFLGSWAGSTGLASRNHTLNFSEQLKPGQQYVITVLIDHMGLRDNWEADGQGMKEPRGILDYKLHGSAERIDISWKMIGNIGGESYLDHSRGPLNEGAMFAERNGFHLPGAPFKSWKHGTPFEGTDRPGVYMFGTEFLLDFPEGYDIPISLNILNEDKLNTEVGANVPNFRVQIFMNGWQLGKYISNLGPQSRYVLPEGILNHHGVNYLALTVWSLDGTGSKIKGLTLTADAFLQSGKNP</sequence>
<dbReference type="PROSITE" id="PS01182">
    <property type="entry name" value="GLYCOSYL_HYDROL_F35"/>
    <property type="match status" value="1"/>
</dbReference>
<dbReference type="Gene3D" id="2.60.390.10">
    <property type="entry name" value="Beta-galactosidase, domain 3"/>
    <property type="match status" value="1"/>
</dbReference>
<evidence type="ECO:0000256" key="7">
    <source>
        <dbReference type="ARBA" id="ARBA00023295"/>
    </source>
</evidence>
<dbReference type="Gene3D" id="2.60.120.260">
    <property type="entry name" value="Galactose-binding domain-like"/>
    <property type="match status" value="2"/>
</dbReference>
<dbReference type="InterPro" id="IPR018954">
    <property type="entry name" value="Betagal_dom2"/>
</dbReference>
<evidence type="ECO:0000256" key="2">
    <source>
        <dbReference type="ARBA" id="ARBA00009809"/>
    </source>
</evidence>
<dbReference type="PANTHER" id="PTHR23421">
    <property type="entry name" value="BETA-GALACTOSIDASE RELATED"/>
    <property type="match status" value="1"/>
</dbReference>
<dbReference type="PRINTS" id="PR00742">
    <property type="entry name" value="GLHYDRLASE35"/>
</dbReference>
<comment type="catalytic activity">
    <reaction evidence="1 8">
        <text>Hydrolysis of terminal non-reducing beta-D-galactose residues in beta-D-galactosides.</text>
        <dbReference type="EC" id="3.2.1.23"/>
    </reaction>
</comment>
<evidence type="ECO:0000313" key="13">
    <source>
        <dbReference type="Proteomes" id="UP001160390"/>
    </source>
</evidence>
<dbReference type="SUPFAM" id="SSF49785">
    <property type="entry name" value="Galactose-binding domain-like"/>
    <property type="match status" value="2"/>
</dbReference>
<dbReference type="GO" id="GO:0004565">
    <property type="term" value="F:beta-galactosidase activity"/>
    <property type="evidence" value="ECO:0007669"/>
    <property type="project" value="UniProtKB-EC"/>
</dbReference>
<keyword evidence="7 8" id="KW-0326">Glycosidase</keyword>
<dbReference type="Gene3D" id="3.20.20.80">
    <property type="entry name" value="Glycosidases"/>
    <property type="match status" value="1"/>
</dbReference>
<dbReference type="SUPFAM" id="SSF117100">
    <property type="entry name" value="Beta-galactosidase LacA, domain 3"/>
    <property type="match status" value="1"/>
</dbReference>
<evidence type="ECO:0000256" key="10">
    <source>
        <dbReference type="SAM" id="SignalP"/>
    </source>
</evidence>
<dbReference type="Pfam" id="PF01301">
    <property type="entry name" value="Glyco_hydro_35"/>
    <property type="match status" value="1"/>
</dbReference>
<dbReference type="InterPro" id="IPR037110">
    <property type="entry name" value="Betagal_dom2_sf"/>
</dbReference>
<keyword evidence="13" id="KW-1185">Reference proteome</keyword>
<dbReference type="Pfam" id="PF10435">
    <property type="entry name" value="BetaGal_dom2"/>
    <property type="match status" value="1"/>
</dbReference>
<keyword evidence="5 8" id="KW-0378">Hydrolase</keyword>
<evidence type="ECO:0000313" key="12">
    <source>
        <dbReference type="EMBL" id="CAI6092327.1"/>
    </source>
</evidence>
<dbReference type="Pfam" id="PF13364">
    <property type="entry name" value="BetaGal_ABD2"/>
    <property type="match status" value="2"/>
</dbReference>
<feature type="domain" description="Beta-galactosidase" evidence="11">
    <location>
        <begin position="412"/>
        <end position="589"/>
    </location>
</feature>
<dbReference type="AlphaFoldDB" id="A0AA35Q5D9"/>
<dbReference type="Proteomes" id="UP001160390">
    <property type="component" value="Unassembled WGS sequence"/>
</dbReference>
<dbReference type="SUPFAM" id="SSF51011">
    <property type="entry name" value="Glycosyl hydrolase domain"/>
    <property type="match status" value="1"/>
</dbReference>
<dbReference type="Gene3D" id="2.102.20.10">
    <property type="entry name" value="Beta-galactosidase, domain 2"/>
    <property type="match status" value="1"/>
</dbReference>
<dbReference type="Pfam" id="PF13363">
    <property type="entry name" value="BetaGal_dom3"/>
    <property type="match status" value="1"/>
</dbReference>
<dbReference type="SMART" id="SM01029">
    <property type="entry name" value="BetaGal_dom2"/>
    <property type="match status" value="1"/>
</dbReference>
<dbReference type="GO" id="GO:0005975">
    <property type="term" value="P:carbohydrate metabolic process"/>
    <property type="evidence" value="ECO:0007669"/>
    <property type="project" value="InterPro"/>
</dbReference>
<dbReference type="InterPro" id="IPR008979">
    <property type="entry name" value="Galactose-bd-like_sf"/>
</dbReference>
<reference evidence="12" key="1">
    <citation type="submission" date="2023-01" db="EMBL/GenBank/DDBJ databases">
        <authorList>
            <person name="Piombo E."/>
        </authorList>
    </citation>
    <scope>NUCLEOTIDE SEQUENCE</scope>
</reference>
<comment type="caution">
    <text evidence="12">The sequence shown here is derived from an EMBL/GenBank/DDBJ whole genome shotgun (WGS) entry which is preliminary data.</text>
</comment>
<dbReference type="InterPro" id="IPR017853">
    <property type="entry name" value="GH"/>
</dbReference>